<proteinExistence type="predicted"/>
<comment type="caution">
    <text evidence="1">The sequence shown here is derived from an EMBL/GenBank/DDBJ whole genome shotgun (WGS) entry which is preliminary data.</text>
</comment>
<name>A0A850R2I8_9LACO</name>
<accession>A0A850R2I8</accession>
<dbReference type="InterPro" id="IPR010921">
    <property type="entry name" value="Trp_repressor/repl_initiator"/>
</dbReference>
<dbReference type="AlphaFoldDB" id="A0A850R2I8"/>
<organism evidence="1 2">
    <name type="scientific">Bombilactobacillus apium</name>
    <dbReference type="NCBI Taxonomy" id="2675299"/>
    <lineage>
        <taxon>Bacteria</taxon>
        <taxon>Bacillati</taxon>
        <taxon>Bacillota</taxon>
        <taxon>Bacilli</taxon>
        <taxon>Lactobacillales</taxon>
        <taxon>Lactobacillaceae</taxon>
        <taxon>Bombilactobacillus</taxon>
    </lineage>
</organism>
<dbReference type="GO" id="GO:0043565">
    <property type="term" value="F:sequence-specific DNA binding"/>
    <property type="evidence" value="ECO:0007669"/>
    <property type="project" value="InterPro"/>
</dbReference>
<evidence type="ECO:0000313" key="2">
    <source>
        <dbReference type="Proteomes" id="UP000563523"/>
    </source>
</evidence>
<dbReference type="EMBL" id="JABZEC010000010">
    <property type="protein sequence ID" value="NVY97133.1"/>
    <property type="molecule type" value="Genomic_DNA"/>
</dbReference>
<keyword evidence="2" id="KW-1185">Reference proteome</keyword>
<dbReference type="SUPFAM" id="SSF48295">
    <property type="entry name" value="TrpR-like"/>
    <property type="match status" value="1"/>
</dbReference>
<dbReference type="Proteomes" id="UP000563523">
    <property type="component" value="Unassembled WGS sequence"/>
</dbReference>
<reference evidence="1 2" key="1">
    <citation type="submission" date="2020-06" db="EMBL/GenBank/DDBJ databases">
        <authorList>
            <person name="Kang J."/>
        </authorList>
    </citation>
    <scope>NUCLEOTIDE SEQUENCE [LARGE SCALE GENOMIC DNA]</scope>
    <source>
        <strain evidence="1 2">DCY120</strain>
    </source>
</reference>
<sequence length="45" mass="5295">MAKYCFELKLKIVHEYLAGEGGVPYLSKKYSIKSQRQVVNWINVY</sequence>
<evidence type="ECO:0000313" key="1">
    <source>
        <dbReference type="EMBL" id="NVY97133.1"/>
    </source>
</evidence>
<protein>
    <submittedName>
        <fullName evidence="1">Transposase</fullName>
    </submittedName>
</protein>
<feature type="non-terminal residue" evidence="1">
    <location>
        <position position="45"/>
    </location>
</feature>
<gene>
    <name evidence="1" type="ORF">HU830_08365</name>
</gene>